<dbReference type="InterPro" id="IPR043504">
    <property type="entry name" value="Peptidase_S1_PA_chymotrypsin"/>
</dbReference>
<dbReference type="EMBL" id="JARBDR010000917">
    <property type="protein sequence ID" value="KAJ8302452.1"/>
    <property type="molecule type" value="Genomic_DNA"/>
</dbReference>
<dbReference type="SUPFAM" id="SSF50494">
    <property type="entry name" value="Trypsin-like serine proteases"/>
    <property type="match status" value="1"/>
</dbReference>
<accession>A0ABQ9EAU9</accession>
<evidence type="ECO:0000313" key="6">
    <source>
        <dbReference type="Proteomes" id="UP001217089"/>
    </source>
</evidence>
<dbReference type="InterPro" id="IPR001254">
    <property type="entry name" value="Trypsin_dom"/>
</dbReference>
<dbReference type="InterPro" id="IPR033116">
    <property type="entry name" value="TRYPSIN_SER"/>
</dbReference>
<evidence type="ECO:0000256" key="3">
    <source>
        <dbReference type="SAM" id="MobiDB-lite"/>
    </source>
</evidence>
<dbReference type="InterPro" id="IPR051487">
    <property type="entry name" value="Ser/Thr_Proteases_Immune/Dev"/>
</dbReference>
<keyword evidence="1" id="KW-1015">Disulfide bond</keyword>
<gene>
    <name evidence="5" type="ORF">KUTeg_018848</name>
</gene>
<comment type="caution">
    <text evidence="5">The sequence shown here is derived from an EMBL/GenBank/DDBJ whole genome shotgun (WGS) entry which is preliminary data.</text>
</comment>
<evidence type="ECO:0000256" key="2">
    <source>
        <dbReference type="ARBA" id="ARBA00024195"/>
    </source>
</evidence>
<keyword evidence="6" id="KW-1185">Reference proteome</keyword>
<dbReference type="Gene3D" id="2.40.10.10">
    <property type="entry name" value="Trypsin-like serine proteases"/>
    <property type="match status" value="1"/>
</dbReference>
<sequence length="191" mass="20974">NPKKGIERKDYDTCTPYGGTCIRSRDLCSGFVDEWAFGCTDKEVCCHPPPEVQHPEPDHPGKISGIQTPQTLSPTSRKTTSRARTFGVYLFLGTADSRYLQHMQITITPVEQCNASWSGVISDSNICVGSGQEGACQGDSGGPLVCKRGDFYILAGATSWGTRSCQELGYPNVYTRVTSYLDWIHSYIYGL</sequence>
<evidence type="ECO:0000256" key="1">
    <source>
        <dbReference type="ARBA" id="ARBA00023157"/>
    </source>
</evidence>
<dbReference type="Proteomes" id="UP001217089">
    <property type="component" value="Unassembled WGS sequence"/>
</dbReference>
<organism evidence="5 6">
    <name type="scientific">Tegillarca granosa</name>
    <name type="common">Malaysian cockle</name>
    <name type="synonym">Anadara granosa</name>
    <dbReference type="NCBI Taxonomy" id="220873"/>
    <lineage>
        <taxon>Eukaryota</taxon>
        <taxon>Metazoa</taxon>
        <taxon>Spiralia</taxon>
        <taxon>Lophotrochozoa</taxon>
        <taxon>Mollusca</taxon>
        <taxon>Bivalvia</taxon>
        <taxon>Autobranchia</taxon>
        <taxon>Pteriomorphia</taxon>
        <taxon>Arcoida</taxon>
        <taxon>Arcoidea</taxon>
        <taxon>Arcidae</taxon>
        <taxon>Tegillarca</taxon>
    </lineage>
</organism>
<name>A0ABQ9EAU9_TEGGR</name>
<comment type="similarity">
    <text evidence="2">Belongs to the peptidase S1 family. CLIP subfamily.</text>
</comment>
<dbReference type="PROSITE" id="PS50240">
    <property type="entry name" value="TRYPSIN_DOM"/>
    <property type="match status" value="1"/>
</dbReference>
<feature type="region of interest" description="Disordered" evidence="3">
    <location>
        <begin position="52"/>
        <end position="79"/>
    </location>
</feature>
<reference evidence="5 6" key="1">
    <citation type="submission" date="2022-12" db="EMBL/GenBank/DDBJ databases">
        <title>Chromosome-level genome of Tegillarca granosa.</title>
        <authorList>
            <person name="Kim J."/>
        </authorList>
    </citation>
    <scope>NUCLEOTIDE SEQUENCE [LARGE SCALE GENOMIC DNA]</scope>
    <source>
        <strain evidence="5">Teg-2019</strain>
        <tissue evidence="5">Adductor muscle</tissue>
    </source>
</reference>
<feature type="domain" description="Peptidase S1" evidence="4">
    <location>
        <begin position="1"/>
        <end position="189"/>
    </location>
</feature>
<dbReference type="PROSITE" id="PS00135">
    <property type="entry name" value="TRYPSIN_SER"/>
    <property type="match status" value="1"/>
</dbReference>
<feature type="non-terminal residue" evidence="5">
    <location>
        <position position="1"/>
    </location>
</feature>
<protein>
    <recommendedName>
        <fullName evidence="4">Peptidase S1 domain-containing protein</fullName>
    </recommendedName>
</protein>
<dbReference type="Pfam" id="PF00089">
    <property type="entry name" value="Trypsin"/>
    <property type="match status" value="1"/>
</dbReference>
<dbReference type="SMART" id="SM00020">
    <property type="entry name" value="Tryp_SPc"/>
    <property type="match status" value="1"/>
</dbReference>
<evidence type="ECO:0000259" key="4">
    <source>
        <dbReference type="PROSITE" id="PS50240"/>
    </source>
</evidence>
<feature type="compositionally biased region" description="Polar residues" evidence="3">
    <location>
        <begin position="65"/>
        <end position="78"/>
    </location>
</feature>
<evidence type="ECO:0000313" key="5">
    <source>
        <dbReference type="EMBL" id="KAJ8302452.1"/>
    </source>
</evidence>
<dbReference type="InterPro" id="IPR009003">
    <property type="entry name" value="Peptidase_S1_PA"/>
</dbReference>
<dbReference type="PANTHER" id="PTHR24256">
    <property type="entry name" value="TRYPTASE-RELATED"/>
    <property type="match status" value="1"/>
</dbReference>
<proteinExistence type="inferred from homology"/>